<dbReference type="InterPro" id="IPR036265">
    <property type="entry name" value="HIT-like_sf"/>
</dbReference>
<dbReference type="Pfam" id="PF19327">
    <property type="entry name" value="Ap4A_phos_N"/>
    <property type="match status" value="1"/>
</dbReference>
<sequence length="339" mass="37921">MLGLSEALPQLVEAKFKSARASQALLFSPTELSIIRTSAGIPFQLRYCPALAKKPEPRKETTPKKKIDPFENPPAELYITDVPTTNPSHCLVLNKFPVITNHFILATKTNKQQTHVLEEDDLQVTYECLKAWQGNDTRGRLFAFFNSGNHSGASQPHRHLQFLPVDSMHEGKKSAGWDVLIETILSSGTEDVSTKAIQHPMLPFTHFAYRFSSEPSAAQLLQTYKDLYRHATQAIDGYISTHPGQLSLHESDDGDLPISYNLAMTTAGMAIIPRRNEGHMLRRDDGTDIGYVQLNGTVLGGTLMVKFQEEWDTLRQHPEKLDAVLEAIGLPRTMEMTKL</sequence>
<name>A0ABR3S5Q2_9PLEO</name>
<organism evidence="3 4">
    <name type="scientific">Paraconiothyrium brasiliense</name>
    <dbReference type="NCBI Taxonomy" id="300254"/>
    <lineage>
        <taxon>Eukaryota</taxon>
        <taxon>Fungi</taxon>
        <taxon>Dikarya</taxon>
        <taxon>Ascomycota</taxon>
        <taxon>Pezizomycotina</taxon>
        <taxon>Dothideomycetes</taxon>
        <taxon>Pleosporomycetidae</taxon>
        <taxon>Pleosporales</taxon>
        <taxon>Massarineae</taxon>
        <taxon>Didymosphaeriaceae</taxon>
        <taxon>Paraconiothyrium</taxon>
    </lineage>
</organism>
<evidence type="ECO:0000259" key="1">
    <source>
        <dbReference type="Pfam" id="PF09830"/>
    </source>
</evidence>
<dbReference type="SUPFAM" id="SSF54197">
    <property type="entry name" value="HIT-like"/>
    <property type="match status" value="1"/>
</dbReference>
<keyword evidence="4" id="KW-1185">Reference proteome</keyword>
<evidence type="ECO:0000259" key="2">
    <source>
        <dbReference type="Pfam" id="PF19327"/>
    </source>
</evidence>
<dbReference type="InterPro" id="IPR045759">
    <property type="entry name" value="Ap4A_phos1/2_N"/>
</dbReference>
<feature type="domain" description="ATP adenylyltransferase C-terminal" evidence="1">
    <location>
        <begin position="201"/>
        <end position="331"/>
    </location>
</feature>
<dbReference type="Gene3D" id="3.30.428.70">
    <property type="match status" value="1"/>
</dbReference>
<dbReference type="InterPro" id="IPR009163">
    <property type="entry name" value="Ap4A_phos1/2"/>
</dbReference>
<gene>
    <name evidence="3" type="primary">APA2</name>
    <name evidence="3" type="ORF">SLS60_000259</name>
</gene>
<dbReference type="PANTHER" id="PTHR38420">
    <property type="entry name" value="AP-4-A PHOSPHORYLASE II"/>
    <property type="match status" value="1"/>
</dbReference>
<evidence type="ECO:0000313" key="4">
    <source>
        <dbReference type="Proteomes" id="UP001521785"/>
    </source>
</evidence>
<dbReference type="Pfam" id="PF09830">
    <property type="entry name" value="ATP_transf"/>
    <property type="match status" value="1"/>
</dbReference>
<dbReference type="InterPro" id="IPR043171">
    <property type="entry name" value="Ap4A_phos1/2-like"/>
</dbReference>
<reference evidence="3 4" key="1">
    <citation type="submission" date="2024-02" db="EMBL/GenBank/DDBJ databases">
        <title>De novo assembly and annotation of 12 fungi associated with fruit tree decline syndrome in Ontario, Canada.</title>
        <authorList>
            <person name="Sulman M."/>
            <person name="Ellouze W."/>
            <person name="Ilyukhin E."/>
        </authorList>
    </citation>
    <scope>NUCLEOTIDE SEQUENCE [LARGE SCALE GENOMIC DNA]</scope>
    <source>
        <strain evidence="3 4">M42-189</strain>
    </source>
</reference>
<accession>A0ABR3S5Q2</accession>
<protein>
    <submittedName>
        <fullName evidence="3">Bifunctional AP-4-A phosphorylase/ADP sulfurylase</fullName>
    </submittedName>
</protein>
<evidence type="ECO:0000313" key="3">
    <source>
        <dbReference type="EMBL" id="KAL1612036.1"/>
    </source>
</evidence>
<dbReference type="InterPro" id="IPR019200">
    <property type="entry name" value="ATP_adenylylTrfase_C"/>
</dbReference>
<dbReference type="Proteomes" id="UP001521785">
    <property type="component" value="Unassembled WGS sequence"/>
</dbReference>
<dbReference type="EMBL" id="JAKJXO020000001">
    <property type="protein sequence ID" value="KAL1612036.1"/>
    <property type="molecule type" value="Genomic_DNA"/>
</dbReference>
<proteinExistence type="predicted"/>
<dbReference type="PANTHER" id="PTHR38420:SF3">
    <property type="entry name" value="5',5'''-P-1,P-4-TETRAPHOSPHATE PHOSPHORYLASE 2"/>
    <property type="match status" value="1"/>
</dbReference>
<comment type="caution">
    <text evidence="3">The sequence shown here is derived from an EMBL/GenBank/DDBJ whole genome shotgun (WGS) entry which is preliminary data.</text>
</comment>
<feature type="domain" description="Ap4A phosphorylase 1/2 N-terminal" evidence="2">
    <location>
        <begin position="6"/>
        <end position="172"/>
    </location>
</feature>